<dbReference type="Proteomes" id="UP001251528">
    <property type="component" value="Unassembled WGS sequence"/>
</dbReference>
<accession>A0AAJ0CVR4</accession>
<organism evidence="3 4">
    <name type="scientific">Conoideocrella luteorostrata</name>
    <dbReference type="NCBI Taxonomy" id="1105319"/>
    <lineage>
        <taxon>Eukaryota</taxon>
        <taxon>Fungi</taxon>
        <taxon>Dikarya</taxon>
        <taxon>Ascomycota</taxon>
        <taxon>Pezizomycotina</taxon>
        <taxon>Sordariomycetes</taxon>
        <taxon>Hypocreomycetidae</taxon>
        <taxon>Hypocreales</taxon>
        <taxon>Clavicipitaceae</taxon>
        <taxon>Conoideocrella</taxon>
    </lineage>
</organism>
<feature type="region of interest" description="Disordered" evidence="1">
    <location>
        <begin position="52"/>
        <end position="154"/>
    </location>
</feature>
<dbReference type="EMBL" id="JASWJB010000049">
    <property type="protein sequence ID" value="KAK2605950.1"/>
    <property type="molecule type" value="Genomic_DNA"/>
</dbReference>
<dbReference type="InterPro" id="IPR054505">
    <property type="entry name" value="Myb_DNA-bind_8"/>
</dbReference>
<comment type="caution">
    <text evidence="3">The sequence shown here is derived from an EMBL/GenBank/DDBJ whole genome shotgun (WGS) entry which is preliminary data.</text>
</comment>
<dbReference type="Pfam" id="PF22980">
    <property type="entry name" value="Myb_DNA-bind_8"/>
    <property type="match status" value="1"/>
</dbReference>
<evidence type="ECO:0000313" key="4">
    <source>
        <dbReference type="Proteomes" id="UP001251528"/>
    </source>
</evidence>
<evidence type="ECO:0000256" key="1">
    <source>
        <dbReference type="SAM" id="MobiDB-lite"/>
    </source>
</evidence>
<gene>
    <name evidence="3" type="ORF">QQS21_003676</name>
</gene>
<name>A0AAJ0CVR4_9HYPO</name>
<feature type="domain" description="Myb-like DNA-binding" evidence="2">
    <location>
        <begin position="7"/>
        <end position="55"/>
    </location>
</feature>
<reference evidence="3" key="1">
    <citation type="submission" date="2023-06" db="EMBL/GenBank/DDBJ databases">
        <title>Conoideocrella luteorostrata (Hypocreales: Clavicipitaceae), a potential biocontrol fungus for elongate hemlock scale in United States Christmas tree production areas.</title>
        <authorList>
            <person name="Barrett H."/>
            <person name="Lovett B."/>
            <person name="Macias A.M."/>
            <person name="Stajich J.E."/>
            <person name="Kasson M.T."/>
        </authorList>
    </citation>
    <scope>NUCLEOTIDE SEQUENCE</scope>
    <source>
        <strain evidence="3">ARSEF 14590</strain>
    </source>
</reference>
<sequence>MPANQDPSEQVKFLVSCIGNTTNGRPDFNAVAEELSIVSKAAAQKRYERMLKANGVSSSRAATKAVDSDPITPETSPVKRKATPRRALPGSSKKPKMAKGKSVKKEESDEDYSKDDSKDYSKDDSKEDSKAGVKKEEDSDCNLSDPPTSEDGEA</sequence>
<evidence type="ECO:0000259" key="2">
    <source>
        <dbReference type="Pfam" id="PF22980"/>
    </source>
</evidence>
<dbReference type="AlphaFoldDB" id="A0AAJ0CVR4"/>
<evidence type="ECO:0000313" key="3">
    <source>
        <dbReference type="EMBL" id="KAK2605950.1"/>
    </source>
</evidence>
<protein>
    <recommendedName>
        <fullName evidence="2">Myb-like DNA-binding domain-containing protein</fullName>
    </recommendedName>
</protein>
<feature type="compositionally biased region" description="Basic and acidic residues" evidence="1">
    <location>
        <begin position="114"/>
        <end position="137"/>
    </location>
</feature>
<feature type="compositionally biased region" description="Basic residues" evidence="1">
    <location>
        <begin position="93"/>
        <end position="102"/>
    </location>
</feature>
<keyword evidence="4" id="KW-1185">Reference proteome</keyword>
<proteinExistence type="predicted"/>